<feature type="modified residue" description="4-aspartylphosphate" evidence="1">
    <location>
        <position position="65"/>
    </location>
</feature>
<organism evidence="3 4">
    <name type="scientific">Pseudooceanicola nanhaiensis</name>
    <dbReference type="NCBI Taxonomy" id="375761"/>
    <lineage>
        <taxon>Bacteria</taxon>
        <taxon>Pseudomonadati</taxon>
        <taxon>Pseudomonadota</taxon>
        <taxon>Alphaproteobacteria</taxon>
        <taxon>Rhodobacterales</taxon>
        <taxon>Paracoccaceae</taxon>
        <taxon>Pseudooceanicola</taxon>
    </lineage>
</organism>
<reference evidence="3" key="2">
    <citation type="submission" date="2020-09" db="EMBL/GenBank/DDBJ databases">
        <authorList>
            <person name="Sun Q."/>
            <person name="Zhou Y."/>
        </authorList>
    </citation>
    <scope>NUCLEOTIDE SEQUENCE</scope>
    <source>
        <strain evidence="3">CGMCC 1.6293</strain>
    </source>
</reference>
<feature type="domain" description="Response regulatory" evidence="2">
    <location>
        <begin position="16"/>
        <end position="131"/>
    </location>
</feature>
<evidence type="ECO:0000259" key="2">
    <source>
        <dbReference type="PROSITE" id="PS50110"/>
    </source>
</evidence>
<keyword evidence="4" id="KW-1185">Reference proteome</keyword>
<dbReference type="Gene3D" id="3.40.50.2300">
    <property type="match status" value="1"/>
</dbReference>
<evidence type="ECO:0000256" key="1">
    <source>
        <dbReference type="PROSITE-ProRule" id="PRU00169"/>
    </source>
</evidence>
<dbReference type="Pfam" id="PF00072">
    <property type="entry name" value="Response_reg"/>
    <property type="match status" value="1"/>
</dbReference>
<dbReference type="InterPro" id="IPR001789">
    <property type="entry name" value="Sig_transdc_resp-reg_receiver"/>
</dbReference>
<keyword evidence="1" id="KW-0597">Phosphoprotein</keyword>
<dbReference type="AlphaFoldDB" id="A0A917WGM4"/>
<comment type="caution">
    <text evidence="3">The sequence shown here is derived from an EMBL/GenBank/DDBJ whole genome shotgun (WGS) entry which is preliminary data.</text>
</comment>
<name>A0A917WGM4_9RHOB</name>
<dbReference type="PROSITE" id="PS50110">
    <property type="entry name" value="RESPONSE_REGULATORY"/>
    <property type="match status" value="1"/>
</dbReference>
<sequence length="134" mass="14356">MTGMTHDPQHGSHVTRVLIVEAEAELGRLWQGHLVRLGCETRLVHDQDAAVAALQAREYDVIVLDLILPGGAALAVSDYASYRQPGARVIFVTNSAFFSDGSIFNHAPNARALLRADGPPSDLAAIVEHYGEAG</sequence>
<gene>
    <name evidence="3" type="primary">osp</name>
    <name evidence="3" type="ORF">GCM10011534_24330</name>
</gene>
<evidence type="ECO:0000313" key="3">
    <source>
        <dbReference type="EMBL" id="GGM01605.1"/>
    </source>
</evidence>
<dbReference type="CDD" id="cd00156">
    <property type="entry name" value="REC"/>
    <property type="match status" value="1"/>
</dbReference>
<proteinExistence type="predicted"/>
<dbReference type="SUPFAM" id="SSF52172">
    <property type="entry name" value="CheY-like"/>
    <property type="match status" value="1"/>
</dbReference>
<dbReference type="EMBL" id="BMLF01000002">
    <property type="protein sequence ID" value="GGM01605.1"/>
    <property type="molecule type" value="Genomic_DNA"/>
</dbReference>
<dbReference type="InterPro" id="IPR011006">
    <property type="entry name" value="CheY-like_superfamily"/>
</dbReference>
<protein>
    <submittedName>
        <fullName evidence="3">Response regulator</fullName>
    </submittedName>
</protein>
<reference evidence="3" key="1">
    <citation type="journal article" date="2014" name="Int. J. Syst. Evol. Microbiol.">
        <title>Complete genome sequence of Corynebacterium casei LMG S-19264T (=DSM 44701T), isolated from a smear-ripened cheese.</title>
        <authorList>
            <consortium name="US DOE Joint Genome Institute (JGI-PGF)"/>
            <person name="Walter F."/>
            <person name="Albersmeier A."/>
            <person name="Kalinowski J."/>
            <person name="Ruckert C."/>
        </authorList>
    </citation>
    <scope>NUCLEOTIDE SEQUENCE</scope>
    <source>
        <strain evidence="3">CGMCC 1.6293</strain>
    </source>
</reference>
<dbReference type="Proteomes" id="UP000649829">
    <property type="component" value="Unassembled WGS sequence"/>
</dbReference>
<accession>A0A917WGM4</accession>
<evidence type="ECO:0000313" key="4">
    <source>
        <dbReference type="Proteomes" id="UP000649829"/>
    </source>
</evidence>
<dbReference type="SMART" id="SM00448">
    <property type="entry name" value="REC"/>
    <property type="match status" value="1"/>
</dbReference>
<dbReference type="GO" id="GO:0000160">
    <property type="term" value="P:phosphorelay signal transduction system"/>
    <property type="evidence" value="ECO:0007669"/>
    <property type="project" value="InterPro"/>
</dbReference>